<gene>
    <name evidence="2" type="ORF">NNA32_05165</name>
</gene>
<dbReference type="Proteomes" id="UP001152867">
    <property type="component" value="Unassembled WGS sequence"/>
</dbReference>
<evidence type="ECO:0000256" key="1">
    <source>
        <dbReference type="SAM" id="MobiDB-lite"/>
    </source>
</evidence>
<proteinExistence type="predicted"/>
<feature type="region of interest" description="Disordered" evidence="1">
    <location>
        <begin position="78"/>
        <end position="105"/>
    </location>
</feature>
<dbReference type="EMBL" id="JANDJP010000004">
    <property type="protein sequence ID" value="MDF9913638.1"/>
    <property type="molecule type" value="Genomic_DNA"/>
</dbReference>
<evidence type="ECO:0000313" key="3">
    <source>
        <dbReference type="Proteomes" id="UP001152867"/>
    </source>
</evidence>
<sequence length="105" mass="11615">MNDVISYLAQHIDNDELLGKMVRDLVTFEPSRRDGDVKQLTSSINNVARRFVQGSGEAPTEDLTHVHRDPKLAALESALSQAGQRKSVGGQPLLSAPRYTTEQNR</sequence>
<evidence type="ECO:0000313" key="2">
    <source>
        <dbReference type="EMBL" id="MDF9913638.1"/>
    </source>
</evidence>
<accession>A0ABT6D947</accession>
<protein>
    <submittedName>
        <fullName evidence="2">Uncharacterized protein</fullName>
    </submittedName>
</protein>
<keyword evidence="3" id="KW-1185">Reference proteome</keyword>
<dbReference type="RefSeq" id="WP_178942976.1">
    <property type="nucleotide sequence ID" value="NZ_JAIWJF010000002.1"/>
</dbReference>
<organism evidence="2 3">
    <name type="scientific">Furfurilactobacillus milii</name>
    <dbReference type="NCBI Taxonomy" id="2888272"/>
    <lineage>
        <taxon>Bacteria</taxon>
        <taxon>Bacillati</taxon>
        <taxon>Bacillota</taxon>
        <taxon>Bacilli</taxon>
        <taxon>Lactobacillales</taxon>
        <taxon>Lactobacillaceae</taxon>
        <taxon>Furfurilactobacillus</taxon>
    </lineage>
</organism>
<name>A0ABT6D947_9LACO</name>
<reference evidence="2" key="1">
    <citation type="submission" date="2022-06" db="EMBL/GenBank/DDBJ databases">
        <title>Antifungal cultures and metabolites of lactic acid bacteria for use in dairy fermentations.</title>
        <authorList>
            <person name="Zhao Z."/>
            <person name="Gaenzle M."/>
        </authorList>
    </citation>
    <scope>NUCLEOTIDE SEQUENCE</scope>
    <source>
        <strain evidence="2">FUA3126</strain>
    </source>
</reference>
<comment type="caution">
    <text evidence="2">The sequence shown here is derived from an EMBL/GenBank/DDBJ whole genome shotgun (WGS) entry which is preliminary data.</text>
</comment>